<evidence type="ECO:0000256" key="10">
    <source>
        <dbReference type="ARBA" id="ARBA00023136"/>
    </source>
</evidence>
<keyword evidence="6" id="KW-0677">Repeat</keyword>
<dbReference type="EMBL" id="NQVE01000143">
    <property type="protein sequence ID" value="RAL44375.1"/>
    <property type="molecule type" value="Genomic_DNA"/>
</dbReference>
<dbReference type="PROSITE" id="PS50011">
    <property type="entry name" value="PROTEIN_KINASE_DOM"/>
    <property type="match status" value="1"/>
</dbReference>
<keyword evidence="10 12" id="KW-0472">Membrane</keyword>
<dbReference type="Pfam" id="PF08263">
    <property type="entry name" value="LRRNT_2"/>
    <property type="match status" value="1"/>
</dbReference>
<evidence type="ECO:0000256" key="7">
    <source>
        <dbReference type="ARBA" id="ARBA00022741"/>
    </source>
</evidence>
<accession>A0A328DEZ3</accession>
<evidence type="ECO:0000313" key="16">
    <source>
        <dbReference type="Proteomes" id="UP000249390"/>
    </source>
</evidence>
<evidence type="ECO:0000256" key="2">
    <source>
        <dbReference type="ARBA" id="ARBA00022553"/>
    </source>
</evidence>
<gene>
    <name evidence="15" type="ORF">DM860_011652</name>
</gene>
<dbReference type="SUPFAM" id="SSF56112">
    <property type="entry name" value="Protein kinase-like (PK-like)"/>
    <property type="match status" value="1"/>
</dbReference>
<dbReference type="GO" id="GO:0005524">
    <property type="term" value="F:ATP binding"/>
    <property type="evidence" value="ECO:0007669"/>
    <property type="project" value="UniProtKB-KW"/>
</dbReference>
<evidence type="ECO:0000256" key="12">
    <source>
        <dbReference type="SAM" id="Phobius"/>
    </source>
</evidence>
<keyword evidence="8" id="KW-0067">ATP-binding</keyword>
<dbReference type="InterPro" id="IPR032675">
    <property type="entry name" value="LRR_dom_sf"/>
</dbReference>
<evidence type="ECO:0000256" key="3">
    <source>
        <dbReference type="ARBA" id="ARBA00022614"/>
    </source>
</evidence>
<dbReference type="PANTHER" id="PTHR48010:SF55">
    <property type="entry name" value="OS01G0607900 PROTEIN"/>
    <property type="match status" value="1"/>
</dbReference>
<dbReference type="Gene3D" id="3.30.200.20">
    <property type="entry name" value="Phosphorylase Kinase, domain 1"/>
    <property type="match status" value="1"/>
</dbReference>
<evidence type="ECO:0000256" key="4">
    <source>
        <dbReference type="ARBA" id="ARBA00022692"/>
    </source>
</evidence>
<feature type="chain" id="PRO_5016442480" description="Protein kinase domain-containing protein" evidence="13">
    <location>
        <begin position="28"/>
        <end position="653"/>
    </location>
</feature>
<keyword evidence="16" id="KW-1185">Reference proteome</keyword>
<keyword evidence="3" id="KW-0433">Leucine-rich repeat</keyword>
<evidence type="ECO:0000256" key="5">
    <source>
        <dbReference type="ARBA" id="ARBA00022729"/>
    </source>
</evidence>
<evidence type="ECO:0000256" key="8">
    <source>
        <dbReference type="ARBA" id="ARBA00022840"/>
    </source>
</evidence>
<evidence type="ECO:0000256" key="1">
    <source>
        <dbReference type="ARBA" id="ARBA00004370"/>
    </source>
</evidence>
<keyword evidence="7" id="KW-0547">Nucleotide-binding</keyword>
<dbReference type="Proteomes" id="UP000249390">
    <property type="component" value="Unassembled WGS sequence"/>
</dbReference>
<keyword evidence="2" id="KW-0597">Phosphoprotein</keyword>
<reference evidence="15 16" key="1">
    <citation type="submission" date="2018-06" db="EMBL/GenBank/DDBJ databases">
        <title>The Genome of Cuscuta australis (Dodder) Provides Insight into the Evolution of Plant Parasitism.</title>
        <authorList>
            <person name="Liu H."/>
        </authorList>
    </citation>
    <scope>NUCLEOTIDE SEQUENCE [LARGE SCALE GENOMIC DNA]</scope>
    <source>
        <strain evidence="16">cv. Yunnan</strain>
        <tissue evidence="15">Vines</tissue>
    </source>
</reference>
<feature type="region of interest" description="Disordered" evidence="11">
    <location>
        <begin position="309"/>
        <end position="329"/>
    </location>
</feature>
<dbReference type="FunFam" id="1.10.510.10:FF:000095">
    <property type="entry name" value="protein STRUBBELIG-RECEPTOR FAMILY 8"/>
    <property type="match status" value="1"/>
</dbReference>
<comment type="subcellular location">
    <subcellularLocation>
        <location evidence="1">Membrane</location>
    </subcellularLocation>
</comment>
<dbReference type="InterPro" id="IPR001611">
    <property type="entry name" value="Leu-rich_rpt"/>
</dbReference>
<comment type="caution">
    <text evidence="15">The sequence shown here is derived from an EMBL/GenBank/DDBJ whole genome shotgun (WGS) entry which is preliminary data.</text>
</comment>
<keyword evidence="5 13" id="KW-0732">Signal</keyword>
<name>A0A328DEZ3_9ASTE</name>
<dbReference type="GO" id="GO:0016020">
    <property type="term" value="C:membrane"/>
    <property type="evidence" value="ECO:0007669"/>
    <property type="project" value="UniProtKB-SubCell"/>
</dbReference>
<proteinExistence type="predicted"/>
<evidence type="ECO:0000256" key="9">
    <source>
        <dbReference type="ARBA" id="ARBA00022989"/>
    </source>
</evidence>
<sequence>MGELMASILHAGLVLSFALLAFQLSSSRVGSEPTQDRQALLDFLSKTPHSNRLQWNASSSACSWVGVVCDAGRSSVVSLRLPAVGLLGNIPADTLGRLSQLRVLSLRSNRLTGPIPADFSRLVNLRNLFLQDNRFSGGFPAGLANSTRLIRLDLSSNNFSGEIPAGVNNLSGLTRLYLQNNGFTGKIPSLNMSGLSDFNISKNRLNGQIPSTLFKFQASSFAGNLNLCGGPLPPCKDNSSSPAPAPAPATSHSHSHKSSKKLSTAAIAGIIAGAVAGLLLLLLIIFLCLRKKTQPKAANMSQTTAIAAPVRPGAEAGTSSSKDDLTGGSVGGERNKLVFLGAGAGGGGYSFDLEHLLRASAEVLGKGSVGTSYKAVMEEGTTVVVKRLKDVAAEKGKFDEQMQVIGKLVNENVLPVRAYYYSRDEKLLVSDYMPAGSLSALLHGSRGSGLTPLVWESRVRIALSAARGIAYLHGERVVHGNVKASNVLLKQDSLDGVRISDYALNSLFSTASTPANRASEYRAPEAVETGKVTAESDVYSFGVLLLELLTGKSPTHASLSEKGVDLPRWVQSVVREEWTAEVFDVELIKQQNVEQDMVELLQIAMACVPVAPAQRPKMSEVVQSIEKIHKRESDDGTHPSSDDPSRGSGGVTP</sequence>
<dbReference type="PANTHER" id="PTHR48010">
    <property type="entry name" value="OS05G0588300 PROTEIN"/>
    <property type="match status" value="1"/>
</dbReference>
<dbReference type="InterPro" id="IPR001245">
    <property type="entry name" value="Ser-Thr/Tyr_kinase_cat_dom"/>
</dbReference>
<dbReference type="InterPro" id="IPR013210">
    <property type="entry name" value="LRR_N_plant-typ"/>
</dbReference>
<evidence type="ECO:0000256" key="13">
    <source>
        <dbReference type="SAM" id="SignalP"/>
    </source>
</evidence>
<dbReference type="SUPFAM" id="SSF52058">
    <property type="entry name" value="L domain-like"/>
    <property type="match status" value="1"/>
</dbReference>
<dbReference type="Gene3D" id="1.10.510.10">
    <property type="entry name" value="Transferase(Phosphotransferase) domain 1"/>
    <property type="match status" value="1"/>
</dbReference>
<dbReference type="FunFam" id="3.80.10.10:FF:000234">
    <property type="entry name" value="Probable inactive receptor kinase RLK902"/>
    <property type="match status" value="1"/>
</dbReference>
<dbReference type="Pfam" id="PF00560">
    <property type="entry name" value="LRR_1"/>
    <property type="match status" value="2"/>
</dbReference>
<dbReference type="AlphaFoldDB" id="A0A328DEZ3"/>
<evidence type="ECO:0000313" key="15">
    <source>
        <dbReference type="EMBL" id="RAL44375.1"/>
    </source>
</evidence>
<dbReference type="GO" id="GO:0004672">
    <property type="term" value="F:protein kinase activity"/>
    <property type="evidence" value="ECO:0007669"/>
    <property type="project" value="InterPro"/>
</dbReference>
<dbReference type="InterPro" id="IPR011009">
    <property type="entry name" value="Kinase-like_dom_sf"/>
</dbReference>
<keyword evidence="9 12" id="KW-1133">Transmembrane helix</keyword>
<feature type="domain" description="Protein kinase" evidence="14">
    <location>
        <begin position="358"/>
        <end position="632"/>
    </location>
</feature>
<dbReference type="Pfam" id="PF13855">
    <property type="entry name" value="LRR_8"/>
    <property type="match status" value="1"/>
</dbReference>
<dbReference type="InterPro" id="IPR050994">
    <property type="entry name" value="At_inactive_RLKs"/>
</dbReference>
<dbReference type="Pfam" id="PF07714">
    <property type="entry name" value="PK_Tyr_Ser-Thr"/>
    <property type="match status" value="1"/>
</dbReference>
<keyword evidence="4 12" id="KW-0812">Transmembrane</keyword>
<dbReference type="FunFam" id="3.30.200.20:FF:000307">
    <property type="entry name" value="pollen receptor-like kinase 1"/>
    <property type="match status" value="1"/>
</dbReference>
<feature type="region of interest" description="Disordered" evidence="11">
    <location>
        <begin position="619"/>
        <end position="653"/>
    </location>
</feature>
<feature type="signal peptide" evidence="13">
    <location>
        <begin position="1"/>
        <end position="27"/>
    </location>
</feature>
<evidence type="ECO:0000256" key="11">
    <source>
        <dbReference type="SAM" id="MobiDB-lite"/>
    </source>
</evidence>
<feature type="region of interest" description="Disordered" evidence="11">
    <location>
        <begin position="236"/>
        <end position="257"/>
    </location>
</feature>
<organism evidence="15 16">
    <name type="scientific">Cuscuta australis</name>
    <dbReference type="NCBI Taxonomy" id="267555"/>
    <lineage>
        <taxon>Eukaryota</taxon>
        <taxon>Viridiplantae</taxon>
        <taxon>Streptophyta</taxon>
        <taxon>Embryophyta</taxon>
        <taxon>Tracheophyta</taxon>
        <taxon>Spermatophyta</taxon>
        <taxon>Magnoliopsida</taxon>
        <taxon>eudicotyledons</taxon>
        <taxon>Gunneridae</taxon>
        <taxon>Pentapetalae</taxon>
        <taxon>asterids</taxon>
        <taxon>lamiids</taxon>
        <taxon>Solanales</taxon>
        <taxon>Convolvulaceae</taxon>
        <taxon>Cuscuteae</taxon>
        <taxon>Cuscuta</taxon>
        <taxon>Cuscuta subgen. Grammica</taxon>
        <taxon>Cuscuta sect. Cleistogrammica</taxon>
    </lineage>
</organism>
<evidence type="ECO:0000259" key="14">
    <source>
        <dbReference type="PROSITE" id="PS50011"/>
    </source>
</evidence>
<feature type="compositionally biased region" description="Basic and acidic residues" evidence="11">
    <location>
        <begin position="626"/>
        <end position="645"/>
    </location>
</feature>
<protein>
    <recommendedName>
        <fullName evidence="14">Protein kinase domain-containing protein</fullName>
    </recommendedName>
</protein>
<dbReference type="InterPro" id="IPR000719">
    <property type="entry name" value="Prot_kinase_dom"/>
</dbReference>
<feature type="transmembrane region" description="Helical" evidence="12">
    <location>
        <begin position="265"/>
        <end position="289"/>
    </location>
</feature>
<dbReference type="Gene3D" id="3.80.10.10">
    <property type="entry name" value="Ribonuclease Inhibitor"/>
    <property type="match status" value="2"/>
</dbReference>
<evidence type="ECO:0000256" key="6">
    <source>
        <dbReference type="ARBA" id="ARBA00022737"/>
    </source>
</evidence>